<reference evidence="2 4" key="2">
    <citation type="submission" date="2024-07" db="EMBL/GenBank/DDBJ databases">
        <authorList>
            <person name="Akdeniz Z."/>
        </authorList>
    </citation>
    <scope>NUCLEOTIDE SEQUENCE [LARGE SCALE GENOMIC DNA]</scope>
</reference>
<dbReference type="EMBL" id="CAXDID020000092">
    <property type="protein sequence ID" value="CAL6023068.1"/>
    <property type="molecule type" value="Genomic_DNA"/>
</dbReference>
<name>A0AA86PID1_9EUKA</name>
<dbReference type="Proteomes" id="UP001642409">
    <property type="component" value="Unassembled WGS sequence"/>
</dbReference>
<evidence type="ECO:0000313" key="2">
    <source>
        <dbReference type="EMBL" id="CAL6021895.1"/>
    </source>
</evidence>
<evidence type="ECO:0000313" key="1">
    <source>
        <dbReference type="EMBL" id="CAI9938976.1"/>
    </source>
</evidence>
<dbReference type="AlphaFoldDB" id="A0AA86PID1"/>
<protein>
    <submittedName>
        <fullName evidence="2">Hypothetical_protein</fullName>
    </submittedName>
</protein>
<evidence type="ECO:0000313" key="4">
    <source>
        <dbReference type="Proteomes" id="UP001642409"/>
    </source>
</evidence>
<proteinExistence type="predicted"/>
<dbReference type="EMBL" id="CATOUU010000660">
    <property type="protein sequence ID" value="CAI9938976.1"/>
    <property type="molecule type" value="Genomic_DNA"/>
</dbReference>
<sequence>MQPASYYLQHAKKLNERIVVKTYNMDHEPQIKRQAQQSAATFIPKITTRPQTGTKPASFYKDHQIVHDVSNLLPFDAFDKTILHKRSIQSAPRQKQEIKIPPYQAPKKFVAPPRVPFKKVEKEVDLVEQWNKQTKEAERQFKIQHDLGRIQNFVQKAIDNIEAASLEPEYVKSKRYQLYKDLF</sequence>
<comment type="caution">
    <text evidence="1">The sequence shown here is derived from an EMBL/GenBank/DDBJ whole genome shotgun (WGS) entry which is preliminary data.</text>
</comment>
<accession>A0AA86PID1</accession>
<organism evidence="1">
    <name type="scientific">Hexamita inflata</name>
    <dbReference type="NCBI Taxonomy" id="28002"/>
    <lineage>
        <taxon>Eukaryota</taxon>
        <taxon>Metamonada</taxon>
        <taxon>Diplomonadida</taxon>
        <taxon>Hexamitidae</taxon>
        <taxon>Hexamitinae</taxon>
        <taxon>Hexamita</taxon>
    </lineage>
</organism>
<evidence type="ECO:0000313" key="3">
    <source>
        <dbReference type="EMBL" id="CAL6023068.1"/>
    </source>
</evidence>
<keyword evidence="4" id="KW-1185">Reference proteome</keyword>
<reference evidence="1" key="1">
    <citation type="submission" date="2023-06" db="EMBL/GenBank/DDBJ databases">
        <authorList>
            <person name="Kurt Z."/>
        </authorList>
    </citation>
    <scope>NUCLEOTIDE SEQUENCE</scope>
</reference>
<dbReference type="EMBL" id="CAXDID020000090">
    <property type="protein sequence ID" value="CAL6021895.1"/>
    <property type="molecule type" value="Genomic_DNA"/>
</dbReference>
<gene>
    <name evidence="1" type="ORF">HINF_LOCUS26621</name>
    <name evidence="2" type="ORF">HINF_LOCUS28384</name>
    <name evidence="3" type="ORF">HINF_LOCUS28953</name>
</gene>